<organism evidence="3 4">
    <name type="scientific">Sulfuriroseicoccus oceanibius</name>
    <dbReference type="NCBI Taxonomy" id="2707525"/>
    <lineage>
        <taxon>Bacteria</taxon>
        <taxon>Pseudomonadati</taxon>
        <taxon>Verrucomicrobiota</taxon>
        <taxon>Verrucomicrobiia</taxon>
        <taxon>Verrucomicrobiales</taxon>
        <taxon>Verrucomicrobiaceae</taxon>
        <taxon>Sulfuriroseicoccus</taxon>
    </lineage>
</organism>
<sequence length="276" mass="31001">MARNKPIKKSRRSARGSSALATARAERRSRSPRGKNNRRAPAPQREPIRIPLTWLKFGIGIFLLPVAWVLSLALLQVFNANVEGSVWKSPELVFFSTGLSLWSAYFLFFPRPTTLYVFGHELTHAIFVLLSGGKVGGFSVSHDGGYILSNKTNTWISLSPYFVPIYTVFSISTLTAVHWWLVTIPYFDRLLFFVTGITWGFHLTFTLSMIRKGQSDLDQNGTFYSLVVIYLMNLVQIVALLVLASKEVSLTSYLGECLTAAGEFSRLILRVLGLER</sequence>
<dbReference type="Proteomes" id="UP000475117">
    <property type="component" value="Chromosome"/>
</dbReference>
<gene>
    <name evidence="3" type="ORF">G3M56_005170</name>
</gene>
<feature type="region of interest" description="Disordered" evidence="1">
    <location>
        <begin position="1"/>
        <end position="42"/>
    </location>
</feature>
<feature type="transmembrane region" description="Helical" evidence="2">
    <location>
        <begin position="190"/>
        <end position="210"/>
    </location>
</feature>
<dbReference type="EMBL" id="CP066776">
    <property type="protein sequence ID" value="QQL45971.1"/>
    <property type="molecule type" value="Genomic_DNA"/>
</dbReference>
<dbReference type="AlphaFoldDB" id="A0A6B3L5Y6"/>
<keyword evidence="2" id="KW-0812">Transmembrane</keyword>
<keyword evidence="2" id="KW-0472">Membrane</keyword>
<dbReference type="RefSeq" id="WP_164364147.1">
    <property type="nucleotide sequence ID" value="NZ_CP066776.1"/>
</dbReference>
<feature type="transmembrane region" description="Helical" evidence="2">
    <location>
        <begin position="222"/>
        <end position="244"/>
    </location>
</feature>
<accession>A0A6B3L5Y6</accession>
<reference evidence="3 4" key="1">
    <citation type="submission" date="2020-12" db="EMBL/GenBank/DDBJ databases">
        <title>Sulforoseuscoccus oceanibium gen. nov., sp. nov., a representative of the phylum Verrucomicrobia with special cytoplasmic membrane, and proposal of Sulforoseuscoccusaceae fam. nov.</title>
        <authorList>
            <person name="Xi F."/>
        </authorList>
    </citation>
    <scope>NUCLEOTIDE SEQUENCE [LARGE SCALE GENOMIC DNA]</scope>
    <source>
        <strain evidence="3 4">T37</strain>
    </source>
</reference>
<feature type="transmembrane region" description="Helical" evidence="2">
    <location>
        <begin position="54"/>
        <end position="80"/>
    </location>
</feature>
<dbReference type="KEGG" id="soa:G3M56_005170"/>
<feature type="compositionally biased region" description="Basic residues" evidence="1">
    <location>
        <begin position="1"/>
        <end position="14"/>
    </location>
</feature>
<evidence type="ECO:0000256" key="2">
    <source>
        <dbReference type="SAM" id="Phobius"/>
    </source>
</evidence>
<name>A0A6B3L5Y6_9BACT</name>
<evidence type="ECO:0000313" key="4">
    <source>
        <dbReference type="Proteomes" id="UP000475117"/>
    </source>
</evidence>
<protein>
    <submittedName>
        <fullName evidence="3">Uncharacterized protein</fullName>
    </submittedName>
</protein>
<feature type="transmembrane region" description="Helical" evidence="2">
    <location>
        <begin position="92"/>
        <end position="110"/>
    </location>
</feature>
<evidence type="ECO:0000313" key="3">
    <source>
        <dbReference type="EMBL" id="QQL45971.1"/>
    </source>
</evidence>
<feature type="transmembrane region" description="Helical" evidence="2">
    <location>
        <begin position="161"/>
        <end position="183"/>
    </location>
</feature>
<evidence type="ECO:0000256" key="1">
    <source>
        <dbReference type="SAM" id="MobiDB-lite"/>
    </source>
</evidence>
<feature type="transmembrane region" description="Helical" evidence="2">
    <location>
        <begin position="122"/>
        <end position="141"/>
    </location>
</feature>
<keyword evidence="4" id="KW-1185">Reference proteome</keyword>
<proteinExistence type="predicted"/>
<keyword evidence="2" id="KW-1133">Transmembrane helix</keyword>